<evidence type="ECO:0000313" key="1">
    <source>
        <dbReference type="EMBL" id="MCW0398820.1"/>
    </source>
</evidence>
<comment type="caution">
    <text evidence="1">The sequence shown here is derived from an EMBL/GenBank/DDBJ whole genome shotgun (WGS) entry which is preliminary data.</text>
</comment>
<name>A0ABT3DTJ5_9XANT</name>
<keyword evidence="2" id="KW-1185">Reference proteome</keyword>
<sequence length="56" mass="6298">MRRQFADHAAWVRAELLPQARADPRLPAPLHAFRLSEMGLDLAPEAAIARAQSEFM</sequence>
<gene>
    <name evidence="1" type="ORF">NB700_001376</name>
</gene>
<dbReference type="EMBL" id="JANFWR010000007">
    <property type="protein sequence ID" value="MCW0398820.1"/>
    <property type="molecule type" value="Genomic_DNA"/>
</dbReference>
<dbReference type="Proteomes" id="UP001320843">
    <property type="component" value="Unassembled WGS sequence"/>
</dbReference>
<reference evidence="1 2" key="1">
    <citation type="submission" date="2022-06" db="EMBL/GenBank/DDBJ databases">
        <title>Dynamics of rice microbiomes reveals core vertical transmitted seed endophytes.</title>
        <authorList>
            <person name="Liao K."/>
            <person name="Zhang X."/>
        </authorList>
    </citation>
    <scope>NUCLEOTIDE SEQUENCE [LARGE SCALE GENOMIC DNA]</scope>
    <source>
        <strain evidence="1 2">YT10-10-1</strain>
    </source>
</reference>
<proteinExistence type="predicted"/>
<protein>
    <submittedName>
        <fullName evidence="1">Uncharacterized protein</fullName>
    </submittedName>
</protein>
<organism evidence="1 2">
    <name type="scientific">Xanthomonas sacchari</name>
    <dbReference type="NCBI Taxonomy" id="56458"/>
    <lineage>
        <taxon>Bacteria</taxon>
        <taxon>Pseudomonadati</taxon>
        <taxon>Pseudomonadota</taxon>
        <taxon>Gammaproteobacteria</taxon>
        <taxon>Lysobacterales</taxon>
        <taxon>Lysobacteraceae</taxon>
        <taxon>Xanthomonas</taxon>
    </lineage>
</organism>
<evidence type="ECO:0000313" key="2">
    <source>
        <dbReference type="Proteomes" id="UP001320843"/>
    </source>
</evidence>
<dbReference type="RefSeq" id="WP_017912032.1">
    <property type="nucleotide sequence ID" value="NZ_CP099530.1"/>
</dbReference>
<accession>A0ABT3DTJ5</accession>